<feature type="region of interest" description="Disordered" evidence="1">
    <location>
        <begin position="679"/>
        <end position="734"/>
    </location>
</feature>
<feature type="compositionally biased region" description="Basic and acidic residues" evidence="1">
    <location>
        <begin position="691"/>
        <end position="701"/>
    </location>
</feature>
<evidence type="ECO:0000256" key="1">
    <source>
        <dbReference type="SAM" id="MobiDB-lite"/>
    </source>
</evidence>
<protein>
    <submittedName>
        <fullName evidence="2">Uncharacterized protein</fullName>
    </submittedName>
</protein>
<evidence type="ECO:0000313" key="2">
    <source>
        <dbReference type="EnsemblMetazoa" id="ENSAATROPP008933"/>
    </source>
</evidence>
<organism evidence="2 3">
    <name type="scientific">Anopheles atroparvus</name>
    <name type="common">European mosquito</name>
    <dbReference type="NCBI Taxonomy" id="41427"/>
    <lineage>
        <taxon>Eukaryota</taxon>
        <taxon>Metazoa</taxon>
        <taxon>Ecdysozoa</taxon>
        <taxon>Arthropoda</taxon>
        <taxon>Hexapoda</taxon>
        <taxon>Insecta</taxon>
        <taxon>Pterygota</taxon>
        <taxon>Neoptera</taxon>
        <taxon>Endopterygota</taxon>
        <taxon>Diptera</taxon>
        <taxon>Nematocera</taxon>
        <taxon>Culicoidea</taxon>
        <taxon>Culicidae</taxon>
        <taxon>Anophelinae</taxon>
        <taxon>Anopheles</taxon>
    </lineage>
</organism>
<evidence type="ECO:0000313" key="3">
    <source>
        <dbReference type="Proteomes" id="UP000075880"/>
    </source>
</evidence>
<sequence>LSLCIATLRRLGGHGVVCLGRVQRSVSRSTFRLAGRGSRRGPEEVLYALDDVLDGVGRLGLGLAGVGGRSVEHRADGVLHLLDDVGPRGGGLGLGGGVRGVRVDEVLHVLDELLDEIGGGGGRCWGGGGSRLVLGDLGVFNGGGWRSGGRSGAVQHVAEWRAGDEVVHRLDDLLEQVGAGGGAARLLAHLVAAQGLVGLRLDLLHRHEILRDRDGLQRSDRLLDGLDWRLLLLDDLRYLRNDDGGLDGGCCFLLDDGHHLFGVLLLLLVLGHDDGGGLVDGFDWGGLAQRLNRGDYLLLDGLLNCHRVYGDDGDGFLDGSDGRKITQRLDRSDYLLLHDGGLLFGDNRDLDRFRLDNGRNGTQGLDGGDGSDDGGGFLSNNGLLLSDDGGNNLRDLNGQHGLELRDGFLRLLRFLHGFDDDGHGLGYLHHRLDGLERLYRCDDGVLGGGNLSFGGDHGGGLFGLLQDHFRHGLDGGHDGFGDGFLGLGGHHGLLGLDHHRRGTAQRLHGLDDGLLHRFGGFHNGDDDGLGNLRDGLNAAQRLNGGHLLLRGGNNGGWGLLLLSGDNGGHRLLGRDRYGHLQLGGCGLLRLLLLQHGLLDRLHHLGHGQRLVGYRLGLHEHGHRFRRFDHLGRLALALHGRHQLLLDCHHRAVGLDRDLDRHRDLRHRGYLNRTLLTAGARQRSTQCAPEGTRQHGTDEQQLPHRLIGRRSATDKKKTTNEHGRKPGGGQNTLHT</sequence>
<dbReference type="AlphaFoldDB" id="A0AAG5DDV7"/>
<feature type="compositionally biased region" description="Basic and acidic residues" evidence="1">
    <location>
        <begin position="710"/>
        <end position="723"/>
    </location>
</feature>
<proteinExistence type="predicted"/>
<dbReference type="EnsemblMetazoa" id="ENSAATROPT009876">
    <property type="protein sequence ID" value="ENSAATROPP008933"/>
    <property type="gene ID" value="ENSAATROPG008047"/>
</dbReference>
<name>A0AAG5DDV7_ANOAO</name>
<feature type="compositionally biased region" description="Gly residues" evidence="1">
    <location>
        <begin position="725"/>
        <end position="734"/>
    </location>
</feature>
<dbReference type="Proteomes" id="UP000075880">
    <property type="component" value="Unassembled WGS sequence"/>
</dbReference>
<accession>A0AAG5DDV7</accession>
<keyword evidence="3" id="KW-1185">Reference proteome</keyword>
<reference evidence="2" key="1">
    <citation type="submission" date="2024-04" db="UniProtKB">
        <authorList>
            <consortium name="EnsemblMetazoa"/>
        </authorList>
    </citation>
    <scope>IDENTIFICATION</scope>
    <source>
        <strain evidence="2">EBRO</strain>
    </source>
</reference>